<evidence type="ECO:0000313" key="5">
    <source>
        <dbReference type="Proteomes" id="UP001183222"/>
    </source>
</evidence>
<name>A0ABU2KCB5_9ACTN</name>
<dbReference type="EMBL" id="JAVREI010000016">
    <property type="protein sequence ID" value="MDT0277834.1"/>
    <property type="molecule type" value="Genomic_DNA"/>
</dbReference>
<dbReference type="Gene3D" id="3.90.180.10">
    <property type="entry name" value="Medium-chain alcohol dehydrogenases, catalytic domain"/>
    <property type="match status" value="1"/>
</dbReference>
<dbReference type="InterPro" id="IPR013154">
    <property type="entry name" value="ADH-like_N"/>
</dbReference>
<dbReference type="SMART" id="SM00829">
    <property type="entry name" value="PKS_ER"/>
    <property type="match status" value="1"/>
</dbReference>
<accession>A0ABU2KCB5</accession>
<dbReference type="SUPFAM" id="SSF51735">
    <property type="entry name" value="NAD(P)-binding Rossmann-fold domains"/>
    <property type="match status" value="1"/>
</dbReference>
<dbReference type="InterPro" id="IPR036291">
    <property type="entry name" value="NAD(P)-bd_dom_sf"/>
</dbReference>
<keyword evidence="2" id="KW-0560">Oxidoreductase</keyword>
<dbReference type="PANTHER" id="PTHR48106">
    <property type="entry name" value="QUINONE OXIDOREDUCTASE PIG3-RELATED"/>
    <property type="match status" value="1"/>
</dbReference>
<sequence length="320" mass="33907">MKAAVRTRYGPPDVVHVDEVPTPEPGPAELLVRVHATTVNRTDCAYRSGTPFVIRFGTGFPAPRTAVLGTEFAGVVERVGAEVTEFATGDRVFGYVEGRFGAHAEHITVPERGSVAVVPPGIGFTEAAAATEGAHYALAMARVARTRPGQRVLVLGASGGIGSAAVQLLMAGGVTVTAATRGALDRVAGLGADRVVEAAADAVPDDGTRYDAVFDAVGKSSFGRYRSRLTRRGIYTSSELGPKGQNIPLSVLSPLSPGRRVRFPFPLHDQAMIRRLAGLLADGRLRSLIDRHYPLDRIVEAYRYVESGQKIGNVVVDVVP</sequence>
<keyword evidence="5" id="KW-1185">Reference proteome</keyword>
<dbReference type="CDD" id="cd08267">
    <property type="entry name" value="MDR1"/>
    <property type="match status" value="1"/>
</dbReference>
<dbReference type="Gene3D" id="3.40.50.720">
    <property type="entry name" value="NAD(P)-binding Rossmann-like Domain"/>
    <property type="match status" value="1"/>
</dbReference>
<gene>
    <name evidence="4" type="ORF">RM425_18190</name>
</gene>
<evidence type="ECO:0000256" key="2">
    <source>
        <dbReference type="ARBA" id="ARBA00023002"/>
    </source>
</evidence>
<dbReference type="SUPFAM" id="SSF50129">
    <property type="entry name" value="GroES-like"/>
    <property type="match status" value="1"/>
</dbReference>
<reference evidence="5" key="1">
    <citation type="submission" date="2023-07" db="EMBL/GenBank/DDBJ databases">
        <title>30 novel species of actinomycetes from the DSMZ collection.</title>
        <authorList>
            <person name="Nouioui I."/>
        </authorList>
    </citation>
    <scope>NUCLEOTIDE SEQUENCE [LARGE SCALE GENOMIC DNA]</scope>
    <source>
        <strain evidence="5">DSM 46792</strain>
    </source>
</reference>
<dbReference type="InterPro" id="IPR020843">
    <property type="entry name" value="ER"/>
</dbReference>
<evidence type="ECO:0000313" key="4">
    <source>
        <dbReference type="EMBL" id="MDT0277834.1"/>
    </source>
</evidence>
<dbReference type="Proteomes" id="UP001183222">
    <property type="component" value="Unassembled WGS sequence"/>
</dbReference>
<comment type="caution">
    <text evidence="4">The sequence shown here is derived from an EMBL/GenBank/DDBJ whole genome shotgun (WGS) entry which is preliminary data.</text>
</comment>
<dbReference type="RefSeq" id="WP_311346634.1">
    <property type="nucleotide sequence ID" value="NZ_JAVREI010000016.1"/>
</dbReference>
<proteinExistence type="predicted"/>
<dbReference type="Pfam" id="PF13602">
    <property type="entry name" value="ADH_zinc_N_2"/>
    <property type="match status" value="1"/>
</dbReference>
<evidence type="ECO:0000256" key="1">
    <source>
        <dbReference type="ARBA" id="ARBA00022857"/>
    </source>
</evidence>
<protein>
    <submittedName>
        <fullName evidence="4">NAD(P)-dependent alcohol dehydrogenase</fullName>
    </submittedName>
</protein>
<evidence type="ECO:0000259" key="3">
    <source>
        <dbReference type="SMART" id="SM00829"/>
    </source>
</evidence>
<dbReference type="Pfam" id="PF08240">
    <property type="entry name" value="ADH_N"/>
    <property type="match status" value="1"/>
</dbReference>
<keyword evidence="1" id="KW-0521">NADP</keyword>
<feature type="domain" description="Enoyl reductase (ER)" evidence="3">
    <location>
        <begin position="10"/>
        <end position="316"/>
    </location>
</feature>
<organism evidence="4 5">
    <name type="scientific">Blastococcus goldschmidtiae</name>
    <dbReference type="NCBI Taxonomy" id="3075546"/>
    <lineage>
        <taxon>Bacteria</taxon>
        <taxon>Bacillati</taxon>
        <taxon>Actinomycetota</taxon>
        <taxon>Actinomycetes</taxon>
        <taxon>Geodermatophilales</taxon>
        <taxon>Geodermatophilaceae</taxon>
        <taxon>Blastococcus</taxon>
    </lineage>
</organism>
<dbReference type="InterPro" id="IPR011032">
    <property type="entry name" value="GroES-like_sf"/>
</dbReference>